<reference evidence="15" key="1">
    <citation type="journal article" date="2018" name="DNA Res.">
        <title>Multiple hybrid de novo genome assembly of finger millet, an orphan allotetraploid crop.</title>
        <authorList>
            <person name="Hatakeyama M."/>
            <person name="Aluri S."/>
            <person name="Balachadran M.T."/>
            <person name="Sivarajan S.R."/>
            <person name="Patrignani A."/>
            <person name="Gruter S."/>
            <person name="Poveda L."/>
            <person name="Shimizu-Inatsugi R."/>
            <person name="Baeten J."/>
            <person name="Francoijs K.J."/>
            <person name="Nataraja K.N."/>
            <person name="Reddy Y.A.N."/>
            <person name="Phadnis S."/>
            <person name="Ravikumar R.L."/>
            <person name="Schlapbach R."/>
            <person name="Sreeman S.M."/>
            <person name="Shimizu K.K."/>
        </authorList>
    </citation>
    <scope>NUCLEOTIDE SEQUENCE</scope>
</reference>
<comment type="pathway">
    <text evidence="1">Secondary metabolite biosynthesis; terpenoid biosynthesis.</text>
</comment>
<keyword evidence="5" id="KW-0677">Repeat</keyword>
<dbReference type="InterPro" id="IPR000639">
    <property type="entry name" value="Epox_hydrolase-like"/>
</dbReference>
<comment type="similarity">
    <text evidence="9">Belongs to the AB hydrolase superfamily. Epoxide hydrolase family.</text>
</comment>
<keyword evidence="7" id="KW-0378">Hydrolase</keyword>
<dbReference type="Pfam" id="PF18052">
    <property type="entry name" value="Rx_N"/>
    <property type="match status" value="1"/>
</dbReference>
<evidence type="ECO:0000256" key="3">
    <source>
        <dbReference type="ARBA" id="ARBA00013006"/>
    </source>
</evidence>
<dbReference type="Gene3D" id="3.40.50.1820">
    <property type="entry name" value="alpha/beta hydrolase"/>
    <property type="match status" value="1"/>
</dbReference>
<dbReference type="PRINTS" id="PR00412">
    <property type="entry name" value="EPOXHYDRLASE"/>
</dbReference>
<dbReference type="GO" id="GO:0000166">
    <property type="term" value="F:nucleotide binding"/>
    <property type="evidence" value="ECO:0007669"/>
    <property type="project" value="UniProtKB-KW"/>
</dbReference>
<evidence type="ECO:0000256" key="4">
    <source>
        <dbReference type="ARBA" id="ARBA00022614"/>
    </source>
</evidence>
<evidence type="ECO:0000256" key="12">
    <source>
        <dbReference type="ARBA" id="ARBA00093212"/>
    </source>
</evidence>
<dbReference type="InterPro" id="IPR000073">
    <property type="entry name" value="AB_hydrolase_1"/>
</dbReference>
<comment type="catalytic activity">
    <reaction evidence="10">
        <text>an epoxide + H2O = an ethanediol</text>
        <dbReference type="Rhea" id="RHEA:19037"/>
        <dbReference type="ChEBI" id="CHEBI:15377"/>
        <dbReference type="ChEBI" id="CHEBI:32955"/>
        <dbReference type="ChEBI" id="CHEBI:140594"/>
        <dbReference type="EC" id="3.3.2.10"/>
    </reaction>
    <physiologicalReaction direction="left-to-right" evidence="10">
        <dbReference type="Rhea" id="RHEA:19038"/>
    </physiologicalReaction>
</comment>
<comment type="catalytic activity">
    <reaction evidence="12">
        <text>(24S)-24,25-epoxycucurbitadienol + H2O = (24R)-24,25-dihydroxycucurbitadienol</text>
        <dbReference type="Rhea" id="RHEA:81855"/>
        <dbReference type="ChEBI" id="CHEBI:15377"/>
        <dbReference type="ChEBI" id="CHEBI:229949"/>
        <dbReference type="ChEBI" id="CHEBI:229950"/>
    </reaction>
    <physiologicalReaction direction="left-to-right" evidence="12">
        <dbReference type="Rhea" id="RHEA:81856"/>
    </physiologicalReaction>
</comment>
<proteinExistence type="inferred from homology"/>
<evidence type="ECO:0000256" key="1">
    <source>
        <dbReference type="ARBA" id="ARBA00004721"/>
    </source>
</evidence>
<feature type="domain" description="AB hydrolase-1" evidence="13">
    <location>
        <begin position="30"/>
        <end position="312"/>
    </location>
</feature>
<keyword evidence="4" id="KW-0433">Leucine-rich repeat</keyword>
<protein>
    <recommendedName>
        <fullName evidence="3">soluble epoxide hydrolase</fullName>
        <ecNumber evidence="3">3.3.2.10</ecNumber>
    </recommendedName>
</protein>
<evidence type="ECO:0000256" key="6">
    <source>
        <dbReference type="ARBA" id="ARBA00022741"/>
    </source>
</evidence>
<dbReference type="AlphaFoldDB" id="A0AAV5FSV1"/>
<sequence>MEGVRHRTVEVNGVRLHVAEMGPEKDGAVVLLLHGFPDLWYGWRHQMAALAARGYRAVAPDLRGYGESAVPPDAASYTTFHVVGDLVALIADLAQPQVFVVGHDWGAIVAWQLCLLRPDLVRALVNLSVAYQPRAPDGSPPIQAIKALCGEDHYMCVFQKPGVAEAEFARYDLKYVFKKTFGMRKAAPLILAKDKSFFDSLDSDGSCPAWLSEEDVSYYADRFQITGFTGGLNYYRCMDLNWELSAPWTVVPVKVPTKFIIGDLDITYNMPGVKDFINKGGFKASVPNLEDVVVMEGVGHFINQEKPKEVSQAMDVVLSAVVSDLVGRLFSFLIEKYQERGATNTVVRLQRAVLRARVVIEEADGRHIANRAMLQQLNQLRRELCRAAYALDAFRGRAVKLYGRSQVPALCRSSSHTRPPPGNYCVDDTLSVMVENMEATLSDMREFVVLLGGCPLVTRQAYSSYLFMETCMFGRQMEREEVISFLLLGPSQDLEILPITGPQEVGKRTLVEHVCLDERVRERFAKIHRLSNNDLDDLRIPDHHYWSLFDFTAKSLMVIDMVDSDTDAEEKWRWFHSAVRRRARGGSKIIVISRTEAHASLLGTVPPLRLHPPRREELWYFFKNLAFGGAEPDERTDLLRIAMDLCAGISEFAAFTVANIITASLRADISTRAWHQGRSYMYGSGCGRTHELQSLHYKK</sequence>
<accession>A0AAV5FSV1</accession>
<keyword evidence="16" id="KW-1185">Reference proteome</keyword>
<keyword evidence="8" id="KW-0611">Plant defense</keyword>
<evidence type="ECO:0000313" key="15">
    <source>
        <dbReference type="EMBL" id="GJN37836.1"/>
    </source>
</evidence>
<dbReference type="InterPro" id="IPR041118">
    <property type="entry name" value="Rx_N"/>
</dbReference>
<dbReference type="InterPro" id="IPR029058">
    <property type="entry name" value="AB_hydrolase_fold"/>
</dbReference>
<gene>
    <name evidence="15" type="primary">gb26829</name>
    <name evidence="15" type="ORF">PR202_gb26829</name>
</gene>
<evidence type="ECO:0000256" key="10">
    <source>
        <dbReference type="ARBA" id="ARBA00051067"/>
    </source>
</evidence>
<dbReference type="FunFam" id="3.40.50.1820:FF:000161">
    <property type="entry name" value="Epoxide hydrolase"/>
    <property type="match status" value="1"/>
</dbReference>
<evidence type="ECO:0000259" key="14">
    <source>
        <dbReference type="Pfam" id="PF18052"/>
    </source>
</evidence>
<evidence type="ECO:0000256" key="11">
    <source>
        <dbReference type="ARBA" id="ARBA00058358"/>
    </source>
</evidence>
<evidence type="ECO:0000256" key="2">
    <source>
        <dbReference type="ARBA" id="ARBA00008894"/>
    </source>
</evidence>
<organism evidence="15 16">
    <name type="scientific">Eleusine coracana subsp. coracana</name>
    <dbReference type="NCBI Taxonomy" id="191504"/>
    <lineage>
        <taxon>Eukaryota</taxon>
        <taxon>Viridiplantae</taxon>
        <taxon>Streptophyta</taxon>
        <taxon>Embryophyta</taxon>
        <taxon>Tracheophyta</taxon>
        <taxon>Spermatophyta</taxon>
        <taxon>Magnoliopsida</taxon>
        <taxon>Liliopsida</taxon>
        <taxon>Poales</taxon>
        <taxon>Poaceae</taxon>
        <taxon>PACMAD clade</taxon>
        <taxon>Chloridoideae</taxon>
        <taxon>Cynodonteae</taxon>
        <taxon>Eleusininae</taxon>
        <taxon>Eleusine</taxon>
    </lineage>
</organism>
<dbReference type="SUPFAM" id="SSF53474">
    <property type="entry name" value="alpha/beta-Hydrolases"/>
    <property type="match status" value="1"/>
</dbReference>
<evidence type="ECO:0000256" key="7">
    <source>
        <dbReference type="ARBA" id="ARBA00022801"/>
    </source>
</evidence>
<dbReference type="Proteomes" id="UP001054889">
    <property type="component" value="Unassembled WGS sequence"/>
</dbReference>
<keyword evidence="6" id="KW-0547">Nucleotide-binding</keyword>
<dbReference type="InterPro" id="IPR027417">
    <property type="entry name" value="P-loop_NTPase"/>
</dbReference>
<comment type="similarity">
    <text evidence="2">Belongs to the disease resistance NB-LRR family.</text>
</comment>
<evidence type="ECO:0000259" key="13">
    <source>
        <dbReference type="Pfam" id="PF12697"/>
    </source>
</evidence>
<dbReference type="EMBL" id="BQKI01000095">
    <property type="protein sequence ID" value="GJN37836.1"/>
    <property type="molecule type" value="Genomic_DNA"/>
</dbReference>
<dbReference type="GO" id="GO:0006952">
    <property type="term" value="P:defense response"/>
    <property type="evidence" value="ECO:0007669"/>
    <property type="project" value="UniProtKB-KW"/>
</dbReference>
<evidence type="ECO:0000256" key="8">
    <source>
        <dbReference type="ARBA" id="ARBA00022821"/>
    </source>
</evidence>
<evidence type="ECO:0000256" key="5">
    <source>
        <dbReference type="ARBA" id="ARBA00022737"/>
    </source>
</evidence>
<reference evidence="15" key="2">
    <citation type="submission" date="2021-12" db="EMBL/GenBank/DDBJ databases">
        <title>Resequencing data analysis of finger millet.</title>
        <authorList>
            <person name="Hatakeyama M."/>
            <person name="Aluri S."/>
            <person name="Balachadran M.T."/>
            <person name="Sivarajan S.R."/>
            <person name="Poveda L."/>
            <person name="Shimizu-Inatsugi R."/>
            <person name="Schlapbach R."/>
            <person name="Sreeman S.M."/>
            <person name="Shimizu K.K."/>
        </authorList>
    </citation>
    <scope>NUCLEOTIDE SEQUENCE</scope>
</reference>
<comment type="caution">
    <text evidence="15">The sequence shown here is derived from an EMBL/GenBank/DDBJ whole genome shotgun (WGS) entry which is preliminary data.</text>
</comment>
<dbReference type="Pfam" id="PF12697">
    <property type="entry name" value="Abhydrolase_6"/>
    <property type="match status" value="1"/>
</dbReference>
<dbReference type="PANTHER" id="PTHR43329">
    <property type="entry name" value="EPOXIDE HYDROLASE"/>
    <property type="match status" value="1"/>
</dbReference>
<evidence type="ECO:0000313" key="16">
    <source>
        <dbReference type="Proteomes" id="UP001054889"/>
    </source>
</evidence>
<comment type="function">
    <text evidence="11">Epoxide hydrolase involved in the biosynthesis of cucurbitacin and mogroside tetracyclic triterpene natural products (e.g. siamenoside I and mogrosides IV, V and VI). Cucurbitacins have cytotoxic properties and exhibit deterrent taste as a defense barrier against herbivores. Mogrosides are nonsugar highly oxygenated compounds used as high-intensity zero-calorie sweeteners; they also possess pharmacological properties such as regulating immunity, lowering blood sugar and lipid levels, protecting the liver, and acting as antioxidants and antitumor agents. Catalyzes the hydrolysis of aromatic epoxide-containing substrates, such as the conversion of 24,25-epoxycucurbitadienol to 24,25-dihydroxycucurbitadienol.</text>
</comment>
<dbReference type="EC" id="3.3.2.10" evidence="3"/>
<evidence type="ECO:0000256" key="9">
    <source>
        <dbReference type="ARBA" id="ARBA00038334"/>
    </source>
</evidence>
<feature type="domain" description="Disease resistance N-terminal" evidence="14">
    <location>
        <begin position="321"/>
        <end position="399"/>
    </location>
</feature>
<dbReference type="SUPFAM" id="SSF52540">
    <property type="entry name" value="P-loop containing nucleoside triphosphate hydrolases"/>
    <property type="match status" value="1"/>
</dbReference>
<dbReference type="GO" id="GO:0004301">
    <property type="term" value="F:epoxide hydrolase activity"/>
    <property type="evidence" value="ECO:0007669"/>
    <property type="project" value="UniProtKB-EC"/>
</dbReference>
<name>A0AAV5FSV1_ELECO</name>